<evidence type="ECO:0000313" key="3">
    <source>
        <dbReference type="EMBL" id="KAH0564788.1"/>
    </source>
</evidence>
<proteinExistence type="predicted"/>
<organism evidence="3 4">
    <name type="scientific">Trichoglossum hirsutum</name>
    <dbReference type="NCBI Taxonomy" id="265104"/>
    <lineage>
        <taxon>Eukaryota</taxon>
        <taxon>Fungi</taxon>
        <taxon>Dikarya</taxon>
        <taxon>Ascomycota</taxon>
        <taxon>Pezizomycotina</taxon>
        <taxon>Geoglossomycetes</taxon>
        <taxon>Geoglossales</taxon>
        <taxon>Geoglossaceae</taxon>
        <taxon>Trichoglossum</taxon>
    </lineage>
</organism>
<dbReference type="InterPro" id="IPR057227">
    <property type="entry name" value="DUF7905"/>
</dbReference>
<feature type="region of interest" description="Disordered" evidence="1">
    <location>
        <begin position="50"/>
        <end position="72"/>
    </location>
</feature>
<dbReference type="AlphaFoldDB" id="A0A9P8LGA5"/>
<accession>A0A9P8LGA5</accession>
<feature type="compositionally biased region" description="Basic residues" evidence="1">
    <location>
        <begin position="268"/>
        <end position="279"/>
    </location>
</feature>
<comment type="caution">
    <text evidence="3">The sequence shown here is derived from an EMBL/GenBank/DDBJ whole genome shotgun (WGS) entry which is preliminary data.</text>
</comment>
<reference evidence="3" key="1">
    <citation type="submission" date="2021-03" db="EMBL/GenBank/DDBJ databases">
        <title>Comparative genomics and phylogenomic investigation of the class Geoglossomycetes provide insights into ecological specialization and systematics.</title>
        <authorList>
            <person name="Melie T."/>
            <person name="Pirro S."/>
            <person name="Miller A.N."/>
            <person name="Quandt A."/>
        </authorList>
    </citation>
    <scope>NUCLEOTIDE SEQUENCE</scope>
    <source>
        <strain evidence="3">CAQ_001_2017</strain>
    </source>
</reference>
<dbReference type="Proteomes" id="UP000750711">
    <property type="component" value="Unassembled WGS sequence"/>
</dbReference>
<evidence type="ECO:0000259" key="2">
    <source>
        <dbReference type="Pfam" id="PF25482"/>
    </source>
</evidence>
<feature type="region of interest" description="Disordered" evidence="1">
    <location>
        <begin position="234"/>
        <end position="296"/>
    </location>
</feature>
<sequence length="666" mass="75546">MPEGRTFQIECGVENENACRGKIHAIITKYIEPYTVQEVEVKTAPNVERIEETRLSDASSEGGDEKPAADEVDECLPEDPTKFEIVHTWCAAEGNQGLASTYFNGADLIEEITRGTFCVTSADFSRGTITVGGDDYSTVMRILTKLENIEKHYFRNKRLSEVHLLEVEGEDRQTVQLGFFRLMEVDKQTKMARTTLIQVPMHQYPLLSIVRLQRYDNDLDDNPLHQDHQNLPQSVAMASRSKSDSQRGSVSGPPAAIESAGVPDNRRSGHFGMKRRLRVRPQTQKPPPTPGVPRTTQFDNFTDLGSELPVPAPAVIKSTVEQLTLMDMADHQDTMDSLIRPLLPLPLRMDLSPSPVVSIAENLEEWGQEPAYLGERLQEVSEVETREFRRTMQQQKGLITNSAIKLNNGAKIALENSLGFVGLVELKMEIGRILFREVPEDLMRTRIDLTQWEVFPFKGAVPGAVVEPVFTDCIGSELTCGYSTIHIDGETFEWDVKEFETIFGRVYRHYPTRSNKERLQMNFKRTTDNELRVLRVVLRRETRYTTHPKELKITLCVTELQRLRLSQSTVSPGVYTASVGSHADMVSDNHLWYSVSLVSQEIDALFKENSDMDVGEEPSWTPDEIIENKIIERLESVSNKVIRMIDNVGSSNLSRHWLHFVNREQP</sequence>
<name>A0A9P8LGA5_9PEZI</name>
<feature type="domain" description="DUF7905" evidence="2">
    <location>
        <begin position="528"/>
        <end position="629"/>
    </location>
</feature>
<evidence type="ECO:0000313" key="4">
    <source>
        <dbReference type="Proteomes" id="UP000750711"/>
    </source>
</evidence>
<evidence type="ECO:0000256" key="1">
    <source>
        <dbReference type="SAM" id="MobiDB-lite"/>
    </source>
</evidence>
<dbReference type="Pfam" id="PF25482">
    <property type="entry name" value="DUF7905"/>
    <property type="match status" value="1"/>
</dbReference>
<keyword evidence="4" id="KW-1185">Reference proteome</keyword>
<dbReference type="EMBL" id="JAGHQM010000178">
    <property type="protein sequence ID" value="KAH0564788.1"/>
    <property type="molecule type" value="Genomic_DNA"/>
</dbReference>
<protein>
    <recommendedName>
        <fullName evidence="2">DUF7905 domain-containing protein</fullName>
    </recommendedName>
</protein>
<gene>
    <name evidence="3" type="ORF">GP486_001817</name>
</gene>